<dbReference type="EMBL" id="LAZR01009199">
    <property type="protein sequence ID" value="KKM74077.1"/>
    <property type="molecule type" value="Genomic_DNA"/>
</dbReference>
<evidence type="ECO:0000313" key="1">
    <source>
        <dbReference type="EMBL" id="KKM74077.1"/>
    </source>
</evidence>
<proteinExistence type="predicted"/>
<comment type="caution">
    <text evidence="1">The sequence shown here is derived from an EMBL/GenBank/DDBJ whole genome shotgun (WGS) entry which is preliminary data.</text>
</comment>
<protein>
    <submittedName>
        <fullName evidence="1">Uncharacterized protein</fullName>
    </submittedName>
</protein>
<name>A0A0F9MXS2_9ZZZZ</name>
<reference evidence="1" key="1">
    <citation type="journal article" date="2015" name="Nature">
        <title>Complex archaea that bridge the gap between prokaryotes and eukaryotes.</title>
        <authorList>
            <person name="Spang A."/>
            <person name="Saw J.H."/>
            <person name="Jorgensen S.L."/>
            <person name="Zaremba-Niedzwiedzka K."/>
            <person name="Martijn J."/>
            <person name="Lind A.E."/>
            <person name="van Eijk R."/>
            <person name="Schleper C."/>
            <person name="Guy L."/>
            <person name="Ettema T.J."/>
        </authorList>
    </citation>
    <scope>NUCLEOTIDE SEQUENCE</scope>
</reference>
<accession>A0A0F9MXS2</accession>
<dbReference type="AlphaFoldDB" id="A0A0F9MXS2"/>
<feature type="non-terminal residue" evidence="1">
    <location>
        <position position="141"/>
    </location>
</feature>
<gene>
    <name evidence="1" type="ORF">LCGC14_1404040</name>
</gene>
<organism evidence="1">
    <name type="scientific">marine sediment metagenome</name>
    <dbReference type="NCBI Taxonomy" id="412755"/>
    <lineage>
        <taxon>unclassified sequences</taxon>
        <taxon>metagenomes</taxon>
        <taxon>ecological metagenomes</taxon>
    </lineage>
</organism>
<sequence length="141" mass="16750">MNETDLILNCMSADTPKKKSQRTTKQIRHKSLQEWTGADFLKHINTQLSYYGLSLESTGARDSDIINRIYDNLVDRTDFRMSNMVLRDYLDWWIGSQAFKYRESGDSIYIHSFMKDYHLNKFVKEWKLKHSPVAEDDNYQP</sequence>